<evidence type="ECO:0000313" key="3">
    <source>
        <dbReference type="EMBL" id="MBB5060056.1"/>
    </source>
</evidence>
<evidence type="ECO:0000256" key="2">
    <source>
        <dbReference type="ARBA" id="ARBA00023163"/>
    </source>
</evidence>
<evidence type="ECO:0000313" key="4">
    <source>
        <dbReference type="Proteomes" id="UP000540989"/>
    </source>
</evidence>
<dbReference type="EMBL" id="JACHIP010000009">
    <property type="protein sequence ID" value="MBB5060056.1"/>
    <property type="molecule type" value="Genomic_DNA"/>
</dbReference>
<reference evidence="3 4" key="1">
    <citation type="submission" date="2020-08" db="EMBL/GenBank/DDBJ databases">
        <title>Genomic Encyclopedia of Type Strains, Phase IV (KMG-V): Genome sequencing to study the core and pangenomes of soil and plant-associated prokaryotes.</title>
        <authorList>
            <person name="Whitman W."/>
        </authorList>
    </citation>
    <scope>NUCLEOTIDE SEQUENCE [LARGE SCALE GENOMIC DNA]</scope>
    <source>
        <strain evidence="3 4">M8UP14</strain>
    </source>
</reference>
<proteinExistence type="predicted"/>
<protein>
    <submittedName>
        <fullName evidence="3">TetR/AcrR family transcriptional repressor of nem operon</fullName>
    </submittedName>
</protein>
<accession>A0A7W7ZIZ4</accession>
<dbReference type="SUPFAM" id="SSF48498">
    <property type="entry name" value="Tetracyclin repressor-like, C-terminal domain"/>
    <property type="match status" value="1"/>
</dbReference>
<name>A0A7W7ZIZ4_9BACT</name>
<dbReference type="Gene3D" id="1.10.357.10">
    <property type="entry name" value="Tetracycline Repressor, domain 2"/>
    <property type="match status" value="1"/>
</dbReference>
<organism evidence="3 4">
    <name type="scientific">Granulicella aggregans</name>
    <dbReference type="NCBI Taxonomy" id="474949"/>
    <lineage>
        <taxon>Bacteria</taxon>
        <taxon>Pseudomonadati</taxon>
        <taxon>Acidobacteriota</taxon>
        <taxon>Terriglobia</taxon>
        <taxon>Terriglobales</taxon>
        <taxon>Acidobacteriaceae</taxon>
        <taxon>Granulicella</taxon>
    </lineage>
</organism>
<comment type="caution">
    <text evidence="3">The sequence shown here is derived from an EMBL/GenBank/DDBJ whole genome shotgun (WGS) entry which is preliminary data.</text>
</comment>
<evidence type="ECO:0000256" key="1">
    <source>
        <dbReference type="ARBA" id="ARBA00023015"/>
    </source>
</evidence>
<dbReference type="PANTHER" id="PTHR47506:SF1">
    <property type="entry name" value="HTH-TYPE TRANSCRIPTIONAL REGULATOR YJDC"/>
    <property type="match status" value="1"/>
</dbReference>
<sequence length="159" mass="17978">MGIGESSFYNTHKSKKHAYLECLKHYNETVNRKRAEAFFIAPTAALGIRALFKTVLDCLDDPNTPSLVCLMAGSLTHEVLDEPELRQYVEERMTLLADAMIARMSADKQAGVLEEKLDPHLVVPVIITYLQGIWRMALVFYERSRFEGQIDVFLTGLGL</sequence>
<keyword evidence="2" id="KW-0804">Transcription</keyword>
<dbReference type="AlphaFoldDB" id="A0A7W7ZIZ4"/>
<keyword evidence="4" id="KW-1185">Reference proteome</keyword>
<dbReference type="InterPro" id="IPR036271">
    <property type="entry name" value="Tet_transcr_reg_TetR-rel_C_sf"/>
</dbReference>
<gene>
    <name evidence="3" type="ORF">HDF16_004792</name>
</gene>
<keyword evidence="1" id="KW-0805">Transcription regulation</keyword>
<dbReference type="Proteomes" id="UP000540989">
    <property type="component" value="Unassembled WGS sequence"/>
</dbReference>
<dbReference type="PANTHER" id="PTHR47506">
    <property type="entry name" value="TRANSCRIPTIONAL REGULATORY PROTEIN"/>
    <property type="match status" value="1"/>
</dbReference>